<proteinExistence type="predicted"/>
<name>A0A369KNF1_9BACT</name>
<protein>
    <recommendedName>
        <fullName evidence="3">Ribosome-associated translation inhibitor RaiA</fullName>
    </recommendedName>
</protein>
<dbReference type="Pfam" id="PF02482">
    <property type="entry name" value="Ribosomal_S30AE"/>
    <property type="match status" value="1"/>
</dbReference>
<organism evidence="1 2">
    <name type="scientific">Spirobacillus cienkowskii</name>
    <dbReference type="NCBI Taxonomy" id="495820"/>
    <lineage>
        <taxon>Bacteria</taxon>
        <taxon>Pseudomonadati</taxon>
        <taxon>Bdellovibrionota</taxon>
        <taxon>Oligoflexia</taxon>
        <taxon>Silvanigrellales</taxon>
        <taxon>Spirobacillus</taxon>
    </lineage>
</organism>
<evidence type="ECO:0008006" key="3">
    <source>
        <dbReference type="Google" id="ProtNLM"/>
    </source>
</evidence>
<dbReference type="RefSeq" id="WP_338636998.1">
    <property type="nucleotide sequence ID" value="NZ_CP146516.1"/>
</dbReference>
<dbReference type="InterPro" id="IPR036567">
    <property type="entry name" value="RHF-like"/>
</dbReference>
<evidence type="ECO:0000313" key="2">
    <source>
        <dbReference type="Proteomes" id="UP000253934"/>
    </source>
</evidence>
<gene>
    <name evidence="1" type="ORF">DCC88_06360</name>
</gene>
<keyword evidence="2" id="KW-1185">Reference proteome</keyword>
<sequence>MQVEFQFINFPKSKDIRALVEHKIKECVEKFSNKTTFVRAFFTLDGFEHHVKVSVVSGKINTCVNASANNIALSIDKVVNKLNSSLRRLTKKRIHKRAEFSIVSDQSAYNVTNLRRNKRFVPLNENVFDKYETNYISDFEDLSRKTG</sequence>
<dbReference type="Proteomes" id="UP000253934">
    <property type="component" value="Unassembled WGS sequence"/>
</dbReference>
<evidence type="ECO:0000313" key="1">
    <source>
        <dbReference type="EMBL" id="RDB36199.1"/>
    </source>
</evidence>
<accession>A0A369KNF1</accession>
<dbReference type="Gene3D" id="3.30.160.100">
    <property type="entry name" value="Ribosome hibernation promotion factor-like"/>
    <property type="match status" value="1"/>
</dbReference>
<dbReference type="SUPFAM" id="SSF69754">
    <property type="entry name" value="Ribosome binding protein Y (YfiA homologue)"/>
    <property type="match status" value="1"/>
</dbReference>
<reference evidence="1" key="1">
    <citation type="submission" date="2018-04" db="EMBL/GenBank/DDBJ databases">
        <title>Draft genome sequence of the Candidatus Spirobacillus cienkowskii, a pathogen of freshwater Daphnia species, reconstructed from hemolymph metagenomic reads.</title>
        <authorList>
            <person name="Bresciani L."/>
            <person name="Lemos L.N."/>
            <person name="Wale N."/>
            <person name="Lin J.Y."/>
            <person name="Fernandes G.R."/>
            <person name="Duffy M.A."/>
            <person name="Rodrigues J.M."/>
        </authorList>
    </citation>
    <scope>NUCLEOTIDE SEQUENCE [LARGE SCALE GENOMIC DNA]</scope>
    <source>
        <strain evidence="1">Binning01</strain>
    </source>
</reference>
<comment type="caution">
    <text evidence="1">The sequence shown here is derived from an EMBL/GenBank/DDBJ whole genome shotgun (WGS) entry which is preliminary data.</text>
</comment>
<dbReference type="EMBL" id="QOVW01000065">
    <property type="protein sequence ID" value="RDB36199.1"/>
    <property type="molecule type" value="Genomic_DNA"/>
</dbReference>
<dbReference type="InterPro" id="IPR003489">
    <property type="entry name" value="RHF/RaiA"/>
</dbReference>
<dbReference type="AlphaFoldDB" id="A0A369KNF1"/>